<dbReference type="EMBL" id="JAFFZP010000008">
    <property type="protein sequence ID" value="MBN0987083.1"/>
    <property type="molecule type" value="Genomic_DNA"/>
</dbReference>
<comment type="caution">
    <text evidence="8">The sequence shown here is derived from an EMBL/GenBank/DDBJ whole genome shotgun (WGS) entry which is preliminary data.</text>
</comment>
<dbReference type="PANTHER" id="PTHR30026">
    <property type="entry name" value="OUTER MEMBRANE PROTEIN TOLC"/>
    <property type="match status" value="1"/>
</dbReference>
<dbReference type="PANTHER" id="PTHR30026:SF20">
    <property type="entry name" value="OUTER MEMBRANE PROTEIN TOLC"/>
    <property type="match status" value="1"/>
</dbReference>
<evidence type="ECO:0000256" key="2">
    <source>
        <dbReference type="ARBA" id="ARBA00007613"/>
    </source>
</evidence>
<comment type="similarity">
    <text evidence="2">Belongs to the outer membrane factor (OMF) (TC 1.B.17) family.</text>
</comment>
<dbReference type="SUPFAM" id="SSF56954">
    <property type="entry name" value="Outer membrane efflux proteins (OEP)"/>
    <property type="match status" value="1"/>
</dbReference>
<evidence type="ECO:0000256" key="4">
    <source>
        <dbReference type="ARBA" id="ARBA00022452"/>
    </source>
</evidence>
<dbReference type="InterPro" id="IPR051906">
    <property type="entry name" value="TolC-like"/>
</dbReference>
<evidence type="ECO:0000256" key="1">
    <source>
        <dbReference type="ARBA" id="ARBA00004442"/>
    </source>
</evidence>
<sequence length="489" mass="55079">MSPVISVLDSVRRGCLSIQRPGFVFLSLIVLNGLTGSVSGAAANAEKEPRLTLSQAISFALEHDPWLSGSRFDQQATEAKAESAYQLPDPKFSLALANLPTDTFDFEQEAMTQLIVGVSQSYPRGNSRQLKRQQLYQQSERQPLLRREREAKLTLTVTQLWLDAYLSRESVRLIEQDMALFDQLADISMAHYTSALGRTRQQDLIQAQLEQIRITDRLTRLQQKHDVAEQKLLEWLLPSFSETGQDIYIAEAYSDELPRLSPISPGTLQAKDITNRELADYFVHHPLVQALDQNIEMAGIGVQLAKQKYKPQWGVNASYGYRGETPDGRDRADLFSAAVTVSMPLFSSTAQDKEVEAAIASQEKIRTERSLMIRQMISSFRSAQAQISRLEQRQQLYHDKLLPQVKRQAKAALNGYESDNGNLTEVVRARISELNTRIEYLEIQVEQLRQIAQLNYVLTTTAAESEATTETRLYKEPGNKALKNTGANS</sequence>
<evidence type="ECO:0000256" key="3">
    <source>
        <dbReference type="ARBA" id="ARBA00022448"/>
    </source>
</evidence>
<comment type="subcellular location">
    <subcellularLocation>
        <location evidence="1">Cell outer membrane</location>
    </subcellularLocation>
</comment>
<evidence type="ECO:0000256" key="5">
    <source>
        <dbReference type="ARBA" id="ARBA00022692"/>
    </source>
</evidence>
<evidence type="ECO:0000313" key="9">
    <source>
        <dbReference type="Proteomes" id="UP000760472"/>
    </source>
</evidence>
<accession>A0ABS2W5U1</accession>
<evidence type="ECO:0000256" key="7">
    <source>
        <dbReference type="ARBA" id="ARBA00023237"/>
    </source>
</evidence>
<keyword evidence="3" id="KW-0813">Transport</keyword>
<proteinExistence type="inferred from homology"/>
<dbReference type="RefSeq" id="WP_205213254.1">
    <property type="nucleotide sequence ID" value="NZ_JAFFZP010000008.1"/>
</dbReference>
<keyword evidence="4" id="KW-1134">Transmembrane beta strand</keyword>
<keyword evidence="6" id="KW-0472">Membrane</keyword>
<dbReference type="Gene3D" id="1.20.1600.10">
    <property type="entry name" value="Outer membrane efflux proteins (OEP)"/>
    <property type="match status" value="1"/>
</dbReference>
<keyword evidence="5" id="KW-0812">Transmembrane</keyword>
<keyword evidence="7" id="KW-0998">Cell outer membrane</keyword>
<name>A0ABS2W5U1_9GAMM</name>
<organism evidence="8 9">
    <name type="scientific">Amphritea pacifica</name>
    <dbReference type="NCBI Taxonomy" id="2811233"/>
    <lineage>
        <taxon>Bacteria</taxon>
        <taxon>Pseudomonadati</taxon>
        <taxon>Pseudomonadota</taxon>
        <taxon>Gammaproteobacteria</taxon>
        <taxon>Oceanospirillales</taxon>
        <taxon>Oceanospirillaceae</taxon>
        <taxon>Amphritea</taxon>
    </lineage>
</organism>
<evidence type="ECO:0000313" key="8">
    <source>
        <dbReference type="EMBL" id="MBN0987083.1"/>
    </source>
</evidence>
<keyword evidence="9" id="KW-1185">Reference proteome</keyword>
<dbReference type="Pfam" id="PF02321">
    <property type="entry name" value="OEP"/>
    <property type="match status" value="1"/>
</dbReference>
<dbReference type="Proteomes" id="UP000760472">
    <property type="component" value="Unassembled WGS sequence"/>
</dbReference>
<reference evidence="8 9" key="1">
    <citation type="submission" date="2021-02" db="EMBL/GenBank/DDBJ databases">
        <title>A novel species of genus Amphritea isolated from a fishpond in China.</title>
        <authorList>
            <person name="Lu H."/>
        </authorList>
    </citation>
    <scope>NUCLEOTIDE SEQUENCE [LARGE SCALE GENOMIC DNA]</scope>
    <source>
        <strain evidence="8 9">RP18W</strain>
    </source>
</reference>
<protein>
    <submittedName>
        <fullName evidence="8">TolC family protein</fullName>
    </submittedName>
</protein>
<gene>
    <name evidence="8" type="ORF">JW498_06920</name>
</gene>
<evidence type="ECO:0000256" key="6">
    <source>
        <dbReference type="ARBA" id="ARBA00023136"/>
    </source>
</evidence>
<dbReference type="InterPro" id="IPR003423">
    <property type="entry name" value="OMP_efflux"/>
</dbReference>